<comment type="caution">
    <text evidence="3">The sequence shown here is derived from an EMBL/GenBank/DDBJ whole genome shotgun (WGS) entry which is preliminary data.</text>
</comment>
<keyword evidence="4" id="KW-1185">Reference proteome</keyword>
<dbReference type="Proteomes" id="UP000521943">
    <property type="component" value="Unassembled WGS sequence"/>
</dbReference>
<sequence>MHFPALHFLSIVASLAVLSRAYSDDVFEARDNVYIDELSSRTDAALSSLSTRELIAELSERLDRRKQDNNYKEKCTLCGCTRPNTDDCPKTKYGYHNWRKYCDRGWASCTKGGSRKEEGGKREEKRARKRERDATETSRAARDEARSPSRVERVLVAWKRERCHERRFERRQVNPMGRCRQEQVGEICEAERRDEPGDMVMTRRSRRQWDGGSLG</sequence>
<name>A0A8H6HTG4_9AGAR</name>
<keyword evidence="2" id="KW-0732">Signal</keyword>
<reference evidence="3 4" key="1">
    <citation type="submission" date="2020-07" db="EMBL/GenBank/DDBJ databases">
        <title>Comparative genomics of pyrophilous fungi reveals a link between fire events and developmental genes.</title>
        <authorList>
            <consortium name="DOE Joint Genome Institute"/>
            <person name="Steindorff A.S."/>
            <person name="Carver A."/>
            <person name="Calhoun S."/>
            <person name="Stillman K."/>
            <person name="Liu H."/>
            <person name="Lipzen A."/>
            <person name="Pangilinan J."/>
            <person name="Labutti K."/>
            <person name="Bruns T.D."/>
            <person name="Grigoriev I.V."/>
        </authorList>
    </citation>
    <scope>NUCLEOTIDE SEQUENCE [LARGE SCALE GENOMIC DNA]</scope>
    <source>
        <strain evidence="3 4">CBS 144469</strain>
    </source>
</reference>
<feature type="signal peptide" evidence="2">
    <location>
        <begin position="1"/>
        <end position="21"/>
    </location>
</feature>
<evidence type="ECO:0000256" key="1">
    <source>
        <dbReference type="SAM" id="MobiDB-lite"/>
    </source>
</evidence>
<gene>
    <name evidence="3" type="ORF">DFP72DRAFT_849976</name>
</gene>
<feature type="region of interest" description="Disordered" evidence="1">
    <location>
        <begin position="190"/>
        <end position="215"/>
    </location>
</feature>
<dbReference type="EMBL" id="JACGCI010000044">
    <property type="protein sequence ID" value="KAF6752500.1"/>
    <property type="molecule type" value="Genomic_DNA"/>
</dbReference>
<feature type="compositionally biased region" description="Basic and acidic residues" evidence="1">
    <location>
        <begin position="114"/>
        <end position="149"/>
    </location>
</feature>
<evidence type="ECO:0000256" key="2">
    <source>
        <dbReference type="SAM" id="SignalP"/>
    </source>
</evidence>
<protein>
    <submittedName>
        <fullName evidence="3">Uncharacterized protein</fullName>
    </submittedName>
</protein>
<accession>A0A8H6HTG4</accession>
<proteinExistence type="predicted"/>
<organism evidence="3 4">
    <name type="scientific">Ephemerocybe angulata</name>
    <dbReference type="NCBI Taxonomy" id="980116"/>
    <lineage>
        <taxon>Eukaryota</taxon>
        <taxon>Fungi</taxon>
        <taxon>Dikarya</taxon>
        <taxon>Basidiomycota</taxon>
        <taxon>Agaricomycotina</taxon>
        <taxon>Agaricomycetes</taxon>
        <taxon>Agaricomycetidae</taxon>
        <taxon>Agaricales</taxon>
        <taxon>Agaricineae</taxon>
        <taxon>Psathyrellaceae</taxon>
        <taxon>Ephemerocybe</taxon>
    </lineage>
</organism>
<evidence type="ECO:0000313" key="3">
    <source>
        <dbReference type="EMBL" id="KAF6752500.1"/>
    </source>
</evidence>
<feature type="region of interest" description="Disordered" evidence="1">
    <location>
        <begin position="110"/>
        <end position="149"/>
    </location>
</feature>
<feature type="chain" id="PRO_5034809342" evidence="2">
    <location>
        <begin position="22"/>
        <end position="215"/>
    </location>
</feature>
<evidence type="ECO:0000313" key="4">
    <source>
        <dbReference type="Proteomes" id="UP000521943"/>
    </source>
</evidence>
<dbReference type="AlphaFoldDB" id="A0A8H6HTG4"/>